<gene>
    <name evidence="1" type="ORF">CYJ27_00535</name>
</gene>
<proteinExistence type="predicted"/>
<evidence type="ECO:0000313" key="1">
    <source>
        <dbReference type="EMBL" id="PKY91963.1"/>
    </source>
</evidence>
<reference evidence="1 2" key="1">
    <citation type="submission" date="2017-12" db="EMBL/GenBank/DDBJ databases">
        <title>Phylogenetic diversity of female urinary microbiome.</title>
        <authorList>
            <person name="Thomas-White K."/>
            <person name="Wolfe A.J."/>
        </authorList>
    </citation>
    <scope>NUCLEOTIDE SEQUENCE [LARGE SCALE GENOMIC DNA]</scope>
    <source>
        <strain evidence="1 2">UMB0844</strain>
    </source>
</reference>
<sequence length="237" mass="27652">MGNNNLTEKLTAEINNARKAYSEIKTLNKDLSKFATNQNKINMRRGASNSKLLKNLYWWVIDLKNNVDIYGIKYNKIFLMPYTFGLTEDDLNTNTSTDIIDLKNYEEDDFLGDDRLFDIISKKNREEKYKKAKIHSNNYNVDITTGNFHPHDALKGVIKEKEIKQIMLVRNTYKNQSHYGVLYGENNCPKGKEKNFIVLRDEDNKFYYIPKKCIKPVKENEELGKTLIDFLNSIGAE</sequence>
<protein>
    <submittedName>
        <fullName evidence="1">Uncharacterized protein</fullName>
    </submittedName>
</protein>
<dbReference type="Proteomes" id="UP000234775">
    <property type="component" value="Unassembled WGS sequence"/>
</dbReference>
<dbReference type="KEGG" id="acg:AWM71_02805"/>
<keyword evidence="2" id="KW-1185">Reference proteome</keyword>
<organism evidence="1 2">
    <name type="scientific">Aerococcus christensenii</name>
    <dbReference type="NCBI Taxonomy" id="87541"/>
    <lineage>
        <taxon>Bacteria</taxon>
        <taxon>Bacillati</taxon>
        <taxon>Bacillota</taxon>
        <taxon>Bacilli</taxon>
        <taxon>Lactobacillales</taxon>
        <taxon>Aerococcaceae</taxon>
        <taxon>Aerococcus</taxon>
    </lineage>
</organism>
<dbReference type="AlphaFoldDB" id="A0A0X8F831"/>
<comment type="caution">
    <text evidence="1">The sequence shown here is derived from an EMBL/GenBank/DDBJ whole genome shotgun (WGS) entry which is preliminary data.</text>
</comment>
<name>A0A0X8F831_9LACT</name>
<accession>A0A0X8F831</accession>
<dbReference type="EMBL" id="PKGZ01000001">
    <property type="protein sequence ID" value="PKY91963.1"/>
    <property type="molecule type" value="Genomic_DNA"/>
</dbReference>
<evidence type="ECO:0000313" key="2">
    <source>
        <dbReference type="Proteomes" id="UP000234775"/>
    </source>
</evidence>